<dbReference type="Proteomes" id="UP000286287">
    <property type="component" value="Unassembled WGS sequence"/>
</dbReference>
<dbReference type="EMBL" id="QYUJ01000010">
    <property type="protein sequence ID" value="RJF74512.1"/>
    <property type="molecule type" value="Genomic_DNA"/>
</dbReference>
<organism evidence="1 2">
    <name type="scientific">Deinococcus cavernae</name>
    <dbReference type="NCBI Taxonomy" id="2320857"/>
    <lineage>
        <taxon>Bacteria</taxon>
        <taxon>Thermotogati</taxon>
        <taxon>Deinococcota</taxon>
        <taxon>Deinococci</taxon>
        <taxon>Deinococcales</taxon>
        <taxon>Deinococcaceae</taxon>
        <taxon>Deinococcus</taxon>
    </lineage>
</organism>
<proteinExistence type="predicted"/>
<keyword evidence="2" id="KW-1185">Reference proteome</keyword>
<name>A0A418VEI5_9DEIO</name>
<protein>
    <submittedName>
        <fullName evidence="1">Uncharacterized protein</fullName>
    </submittedName>
</protein>
<reference evidence="1 2" key="1">
    <citation type="submission" date="2018-09" db="EMBL/GenBank/DDBJ databases">
        <authorList>
            <person name="Zhu H."/>
        </authorList>
    </citation>
    <scope>NUCLEOTIDE SEQUENCE [LARGE SCALE GENOMIC DNA]</scope>
    <source>
        <strain evidence="1 2">K2S05-167</strain>
    </source>
</reference>
<accession>A0A418VEI5</accession>
<sequence>MTNTDQPLQIPLEFDCPDCDGEGHVYEEVAGGCFSVAFGNWLPDERKVCCERCDGRGRVDLDDLTEEELEERGIEMDEAS</sequence>
<dbReference type="OrthoDB" id="2882832at2"/>
<dbReference type="AlphaFoldDB" id="A0A418VEI5"/>
<dbReference type="RefSeq" id="WP_119761519.1">
    <property type="nucleotide sequence ID" value="NZ_QYUJ01000010.1"/>
</dbReference>
<evidence type="ECO:0000313" key="2">
    <source>
        <dbReference type="Proteomes" id="UP000286287"/>
    </source>
</evidence>
<gene>
    <name evidence="1" type="ORF">D3875_04325</name>
</gene>
<comment type="caution">
    <text evidence="1">The sequence shown here is derived from an EMBL/GenBank/DDBJ whole genome shotgun (WGS) entry which is preliminary data.</text>
</comment>
<evidence type="ECO:0000313" key="1">
    <source>
        <dbReference type="EMBL" id="RJF74512.1"/>
    </source>
</evidence>